<evidence type="ECO:0000256" key="2">
    <source>
        <dbReference type="ARBA" id="ARBA00006692"/>
    </source>
</evidence>
<evidence type="ECO:0000256" key="9">
    <source>
        <dbReference type="SAM" id="MobiDB-lite"/>
    </source>
</evidence>
<feature type="domain" description="Ig-like" evidence="13">
    <location>
        <begin position="1136"/>
        <end position="1226"/>
    </location>
</feature>
<evidence type="ECO:0000256" key="8">
    <source>
        <dbReference type="PROSITE-ProRule" id="PRU00192"/>
    </source>
</evidence>
<feature type="domain" description="Fibronectin type-III" evidence="14">
    <location>
        <begin position="3681"/>
        <end position="3775"/>
    </location>
</feature>
<dbReference type="SUPFAM" id="SSF48726">
    <property type="entry name" value="Immunoglobulin"/>
    <property type="match status" value="24"/>
</dbReference>
<feature type="domain" description="Ig-like" evidence="13">
    <location>
        <begin position="2013"/>
        <end position="2108"/>
    </location>
</feature>
<dbReference type="InterPro" id="IPR000719">
    <property type="entry name" value="Prot_kinase_dom"/>
</dbReference>
<feature type="domain" description="SH3" evidence="10">
    <location>
        <begin position="170"/>
        <end position="233"/>
    </location>
</feature>
<dbReference type="SUPFAM" id="SSF48065">
    <property type="entry name" value="DBL homology domain (DH-domain)"/>
    <property type="match status" value="1"/>
</dbReference>
<dbReference type="OrthoDB" id="2570713at2759"/>
<feature type="domain" description="Ig-like" evidence="13">
    <location>
        <begin position="2210"/>
        <end position="2298"/>
    </location>
</feature>
<dbReference type="InterPro" id="IPR013098">
    <property type="entry name" value="Ig_I-set"/>
</dbReference>
<feature type="domain" description="Ig-like" evidence="13">
    <location>
        <begin position="1041"/>
        <end position="1133"/>
    </location>
</feature>
<feature type="compositionally biased region" description="Low complexity" evidence="9">
    <location>
        <begin position="41"/>
        <end position="69"/>
    </location>
</feature>
<dbReference type="InterPro" id="IPR000219">
    <property type="entry name" value="DH_dom"/>
</dbReference>
<dbReference type="Gene3D" id="2.30.30.40">
    <property type="entry name" value="SH3 Domains"/>
    <property type="match status" value="1"/>
</dbReference>
<keyword evidence="7" id="KW-0393">Immunoglobulin domain</keyword>
<dbReference type="Pfam" id="PF00069">
    <property type="entry name" value="Pkinase"/>
    <property type="match status" value="2"/>
</dbReference>
<dbReference type="PROSITE" id="PS50010">
    <property type="entry name" value="DH_2"/>
    <property type="match status" value="1"/>
</dbReference>
<dbReference type="Gene3D" id="2.60.40.10">
    <property type="entry name" value="Immunoglobulins"/>
    <property type="match status" value="26"/>
</dbReference>
<evidence type="ECO:0008006" key="17">
    <source>
        <dbReference type="Google" id="ProtNLM"/>
    </source>
</evidence>
<dbReference type="SUPFAM" id="SSF50729">
    <property type="entry name" value="PH domain-like"/>
    <property type="match status" value="1"/>
</dbReference>
<dbReference type="PANTHER" id="PTHR47633">
    <property type="entry name" value="IMMUNOGLOBULIN"/>
    <property type="match status" value="1"/>
</dbReference>
<feature type="region of interest" description="Disordered" evidence="9">
    <location>
        <begin position="1"/>
        <end position="81"/>
    </location>
</feature>
<evidence type="ECO:0000259" key="10">
    <source>
        <dbReference type="PROSITE" id="PS50002"/>
    </source>
</evidence>
<dbReference type="EnsemblMetazoa" id="XM_022809180">
    <property type="protein sequence ID" value="XP_022664915"/>
    <property type="gene ID" value="LOC111251975"/>
</dbReference>
<feature type="region of interest" description="Disordered" evidence="9">
    <location>
        <begin position="572"/>
        <end position="594"/>
    </location>
</feature>
<evidence type="ECO:0000313" key="16">
    <source>
        <dbReference type="Proteomes" id="UP000594260"/>
    </source>
</evidence>
<dbReference type="InterPro" id="IPR003599">
    <property type="entry name" value="Ig_sub"/>
</dbReference>
<feature type="domain" description="Ig-like" evidence="13">
    <location>
        <begin position="1809"/>
        <end position="1899"/>
    </location>
</feature>
<dbReference type="GO" id="GO:0005085">
    <property type="term" value="F:guanyl-nucleotide exchange factor activity"/>
    <property type="evidence" value="ECO:0007669"/>
    <property type="project" value="InterPro"/>
</dbReference>
<dbReference type="InterPro" id="IPR036179">
    <property type="entry name" value="Ig-like_dom_sf"/>
</dbReference>
<dbReference type="Gene3D" id="2.30.29.30">
    <property type="entry name" value="Pleckstrin-homology domain (PH domain)/Phosphotyrosine-binding domain (PTB)"/>
    <property type="match status" value="1"/>
</dbReference>
<dbReference type="GO" id="GO:0009653">
    <property type="term" value="P:anatomical structure morphogenesis"/>
    <property type="evidence" value="ECO:0007669"/>
    <property type="project" value="UniProtKB-ARBA"/>
</dbReference>
<accession>A0A7M7KCQ0</accession>
<feature type="domain" description="Ig-like" evidence="13">
    <location>
        <begin position="1231"/>
        <end position="1322"/>
    </location>
</feature>
<dbReference type="CDD" id="cd00160">
    <property type="entry name" value="RhoGEF"/>
    <property type="match status" value="1"/>
</dbReference>
<dbReference type="InterPro" id="IPR011993">
    <property type="entry name" value="PH-like_dom_sf"/>
</dbReference>
<dbReference type="Pfam" id="PF07679">
    <property type="entry name" value="I-set"/>
    <property type="match status" value="24"/>
</dbReference>
<dbReference type="PROSITE" id="PS50002">
    <property type="entry name" value="SH3"/>
    <property type="match status" value="1"/>
</dbReference>
<dbReference type="InterPro" id="IPR001452">
    <property type="entry name" value="SH3_domain"/>
</dbReference>
<dbReference type="PROSITE" id="PS50835">
    <property type="entry name" value="IG_LIKE"/>
    <property type="match status" value="23"/>
</dbReference>
<dbReference type="InterPro" id="IPR035899">
    <property type="entry name" value="DBL_dom_sf"/>
</dbReference>
<dbReference type="GO" id="GO:0060298">
    <property type="term" value="P:positive regulation of sarcomere organization"/>
    <property type="evidence" value="ECO:0007669"/>
    <property type="project" value="UniProtKB-ARBA"/>
</dbReference>
<reference evidence="15" key="1">
    <citation type="submission" date="2021-01" db="UniProtKB">
        <authorList>
            <consortium name="EnsemblMetazoa"/>
        </authorList>
    </citation>
    <scope>IDENTIFICATION</scope>
</reference>
<feature type="domain" description="Ig-like" evidence="13">
    <location>
        <begin position="1714"/>
        <end position="1805"/>
    </location>
</feature>
<feature type="domain" description="Ig-like" evidence="13">
    <location>
        <begin position="781"/>
        <end position="932"/>
    </location>
</feature>
<dbReference type="InterPro" id="IPR013783">
    <property type="entry name" value="Ig-like_fold"/>
</dbReference>
<name>A0A7M7KCQ0_VARDE</name>
<feature type="domain" description="Protein kinase" evidence="12">
    <location>
        <begin position="3825"/>
        <end position="4069"/>
    </location>
</feature>
<dbReference type="SMART" id="SM00325">
    <property type="entry name" value="RhoGEF"/>
    <property type="match status" value="1"/>
</dbReference>
<dbReference type="GO" id="GO:0004672">
    <property type="term" value="F:protein kinase activity"/>
    <property type="evidence" value="ECO:0007669"/>
    <property type="project" value="InterPro"/>
</dbReference>
<dbReference type="SUPFAM" id="SSF49265">
    <property type="entry name" value="Fibronectin type III"/>
    <property type="match status" value="1"/>
</dbReference>
<feature type="domain" description="Ig-like" evidence="13">
    <location>
        <begin position="1613"/>
        <end position="1701"/>
    </location>
</feature>
<protein>
    <recommendedName>
        <fullName evidence="17">Muscle M-line assembly protein unc-89</fullName>
    </recommendedName>
</protein>
<feature type="compositionally biased region" description="Basic and acidic residues" evidence="9">
    <location>
        <begin position="2739"/>
        <end position="2751"/>
    </location>
</feature>
<feature type="domain" description="Ig-like" evidence="13">
    <location>
        <begin position="1426"/>
        <end position="1515"/>
    </location>
</feature>
<dbReference type="GeneID" id="111251975"/>
<evidence type="ECO:0000259" key="11">
    <source>
        <dbReference type="PROSITE" id="PS50010"/>
    </source>
</evidence>
<feature type="compositionally biased region" description="Acidic residues" evidence="9">
    <location>
        <begin position="2725"/>
        <end position="2738"/>
    </location>
</feature>
<dbReference type="FunFam" id="2.60.40.10:FF:000873">
    <property type="entry name" value="Muscle M-line assembly protein unc-89"/>
    <property type="match status" value="1"/>
</dbReference>
<dbReference type="SMART" id="SM00326">
    <property type="entry name" value="SH3"/>
    <property type="match status" value="1"/>
</dbReference>
<feature type="domain" description="Ig-like" evidence="13">
    <location>
        <begin position="638"/>
        <end position="728"/>
    </location>
</feature>
<dbReference type="Proteomes" id="UP000594260">
    <property type="component" value="Unplaced"/>
</dbReference>
<dbReference type="Pfam" id="PF00621">
    <property type="entry name" value="RhoGEF"/>
    <property type="match status" value="1"/>
</dbReference>
<dbReference type="InterPro" id="IPR003961">
    <property type="entry name" value="FN3_dom"/>
</dbReference>
<evidence type="ECO:0000256" key="6">
    <source>
        <dbReference type="ARBA" id="ARBA00023157"/>
    </source>
</evidence>
<feature type="compositionally biased region" description="Low complexity" evidence="9">
    <location>
        <begin position="1"/>
        <end position="14"/>
    </location>
</feature>
<dbReference type="SUPFAM" id="SSF50044">
    <property type="entry name" value="SH3-domain"/>
    <property type="match status" value="1"/>
</dbReference>
<feature type="domain" description="Ig-like" evidence="13">
    <location>
        <begin position="3584"/>
        <end position="3674"/>
    </location>
</feature>
<evidence type="ECO:0000256" key="7">
    <source>
        <dbReference type="ARBA" id="ARBA00023319"/>
    </source>
</evidence>
<feature type="domain" description="Ig-like" evidence="13">
    <location>
        <begin position="2595"/>
        <end position="2684"/>
    </location>
</feature>
<dbReference type="Pfam" id="PF00041">
    <property type="entry name" value="fn3"/>
    <property type="match status" value="2"/>
</dbReference>
<dbReference type="SMART" id="SM00233">
    <property type="entry name" value="PH"/>
    <property type="match status" value="1"/>
</dbReference>
<dbReference type="Gene3D" id="3.30.200.20">
    <property type="entry name" value="Phosphorylase Kinase, domain 1"/>
    <property type="match status" value="2"/>
</dbReference>
<evidence type="ECO:0000259" key="14">
    <source>
        <dbReference type="PROSITE" id="PS50853"/>
    </source>
</evidence>
<dbReference type="Gene3D" id="1.10.510.10">
    <property type="entry name" value="Transferase(Phosphotransferase) domain 1"/>
    <property type="match status" value="2"/>
</dbReference>
<feature type="domain" description="Ig-like" evidence="13">
    <location>
        <begin position="2400"/>
        <end position="2488"/>
    </location>
</feature>
<dbReference type="OMA" id="WLPMSIL"/>
<dbReference type="GO" id="GO:0005524">
    <property type="term" value="F:ATP binding"/>
    <property type="evidence" value="ECO:0007669"/>
    <property type="project" value="InterPro"/>
</dbReference>
<dbReference type="FunFam" id="2.60.40.10:FF:000107">
    <property type="entry name" value="Myosin, light chain kinase a"/>
    <property type="match status" value="7"/>
</dbReference>
<evidence type="ECO:0000259" key="12">
    <source>
        <dbReference type="PROSITE" id="PS50011"/>
    </source>
</evidence>
<keyword evidence="6" id="KW-1015">Disulfide bond</keyword>
<keyword evidence="3 8" id="KW-0728">SH3 domain</keyword>
<dbReference type="RefSeq" id="XP_022664915.1">
    <property type="nucleotide sequence ID" value="XM_022809180.1"/>
</dbReference>
<dbReference type="SUPFAM" id="SSF56112">
    <property type="entry name" value="Protein kinase-like (PK-like)"/>
    <property type="match status" value="2"/>
</dbReference>
<feature type="domain" description="DH" evidence="11">
    <location>
        <begin position="256"/>
        <end position="434"/>
    </location>
</feature>
<dbReference type="FunCoup" id="A0A7M7KCQ0">
    <property type="interactions" value="41"/>
</dbReference>
<dbReference type="SMART" id="SM00060">
    <property type="entry name" value="FN3"/>
    <property type="match status" value="2"/>
</dbReference>
<feature type="domain" description="Protein kinase" evidence="12">
    <location>
        <begin position="3101"/>
        <end position="3355"/>
    </location>
</feature>
<dbReference type="FunFam" id="2.60.40.10:FF:000425">
    <property type="entry name" value="Myosin light chain kinase"/>
    <property type="match status" value="5"/>
</dbReference>
<keyword evidence="5" id="KW-0677">Repeat</keyword>
<dbReference type="PROSITE" id="PS50853">
    <property type="entry name" value="FN3"/>
    <property type="match status" value="2"/>
</dbReference>
<feature type="domain" description="Fibronectin type-III" evidence="14">
    <location>
        <begin position="2765"/>
        <end position="2859"/>
    </location>
</feature>
<feature type="domain" description="Ig-like" evidence="13">
    <location>
        <begin position="2982"/>
        <end position="3071"/>
    </location>
</feature>
<feature type="domain" description="Ig-like" evidence="13">
    <location>
        <begin position="2493"/>
        <end position="2583"/>
    </location>
</feature>
<keyword evidence="4" id="KW-0963">Cytoplasm</keyword>
<organism evidence="15 16">
    <name type="scientific">Varroa destructor</name>
    <name type="common">Honeybee mite</name>
    <dbReference type="NCBI Taxonomy" id="109461"/>
    <lineage>
        <taxon>Eukaryota</taxon>
        <taxon>Metazoa</taxon>
        <taxon>Ecdysozoa</taxon>
        <taxon>Arthropoda</taxon>
        <taxon>Chelicerata</taxon>
        <taxon>Arachnida</taxon>
        <taxon>Acari</taxon>
        <taxon>Parasitiformes</taxon>
        <taxon>Mesostigmata</taxon>
        <taxon>Gamasina</taxon>
        <taxon>Dermanyssoidea</taxon>
        <taxon>Varroidae</taxon>
        <taxon>Varroa</taxon>
    </lineage>
</organism>
<feature type="region of interest" description="Disordered" evidence="9">
    <location>
        <begin position="2704"/>
        <end position="2769"/>
    </location>
</feature>
<evidence type="ECO:0000256" key="5">
    <source>
        <dbReference type="ARBA" id="ARBA00022737"/>
    </source>
</evidence>
<dbReference type="Gene3D" id="1.20.900.10">
    <property type="entry name" value="Dbl homology (DH) domain"/>
    <property type="match status" value="1"/>
</dbReference>
<dbReference type="InterPro" id="IPR001849">
    <property type="entry name" value="PH_domain"/>
</dbReference>
<feature type="domain" description="Ig-like" evidence="13">
    <location>
        <begin position="2112"/>
        <end position="2201"/>
    </location>
</feature>
<dbReference type="InterPro" id="IPR036116">
    <property type="entry name" value="FN3_sf"/>
</dbReference>
<evidence type="ECO:0000313" key="15">
    <source>
        <dbReference type="EnsemblMetazoa" id="XP_022664915"/>
    </source>
</evidence>
<sequence>MSYRYTSSSYKYSSTGEEDSSSVRRSSFRSRASIDDENLMSSVSRSTRITRTLISGSDEPATTTSTISTTRRRLTSDDDDFGLSRRSFDDDSISRFSRQLAEEASDEAFSSKRTKVEMEGGITGYSTRSSKITHIDSGEVKSFETSSKQSYSSTFGSEGGDLQMLEDSSPVGSIYVTILDYKPLTTDEDGLVLKEGDEVKVLETGKPRKWKVFKMSTGQSGWVGSYCLEKTAGAVATTERVTSMQEKKISEVYLTRKETLVKELVETEEDFARDMLYVVNNYMKEMDNPAMPKRLREFKDQLFCNFKDICDFHNDQLITGIKFNAREPTKLGTTLLRMERDFDKHVKYVEQEHKAQQLLKDEPELREYLERFSKKIGDEKTIQEHLKLPLQRINDYQLILKELIKCNAKAGEDFNDLQRALDFMQAIPQRSVDLDYINRMEGYSGNIQKFGRILKEGKVLVTDLKGRIQERHAFLFRGGRLCLTEVQFRGVSQKEIYIMKSIIKTTGTTVSEEAGNLKLTSTSEGPIIMKVDDKEEWSKQLQASTVKSEVVEKMTADEELRVKEEEVSTRIEITQEDDANRTTTTGGTESLRSGSITSVDDELLSVASNLELDADIVVSTAVSDLEPRGTSPTSGEKPKFVQTLRGISTHRNDTATLECIIESEPAPQLKWLKNNVPVRKGPRITQFSDSKTGRHSLTISNAQPEDAAMYTIVASNPSGTTSCSAPFNVRTASGRPDSRPTSPGGTELPFAPVFKVKLKDTELLEGTSVRFELVVHGFPTPEVAFYKDGEPLQMDDRIRVHYENKEVFELIIDHVTEQDSAVYSCVAMNSEGCDSTAGCITVTKSKVLFQGLTEDGNAGDKSTTPQPTVSPAFTWFKDGKEFEASERFQVAFNDDEDTLALVFQHVKPEDAGIYTCVASTYSGKISCSAELTVQGAVNYKEPSAPTIEANIEDVEVSEGASAMLELKITGWPKPRIVWTKGEKLIESGYGGKYKFLFEDDESMTLVIRSVTKEDAGKYDIVAENELGSASTHCNLHVKCPPKFKKELKDASVMTETPLKLDVEVEGLPEPDVKWYKDGQQVFNTERVKLVHQVDSASYALVVDKAKVDDAGSYTCVISNPLGSQSGHAAVTVNSAPKIIKKLESYEATITETVKLSTKIAGVPKPKVEWLKNGQAVLIDGKKYVASEDETNVFSLTIDCCGPDDVGSYTVVVTNDYGKAEDSAQLTIKIKPKFTRGLKEKELVESEVDIELTVVVEAQPEPTVQWWHDGVLIKDSNLYVTKAMTENGQYTLVIKQAVAEAGGTIKCTAENKHGKANTEAKVTVNAKPKITEGLKNQSVVTGADATFTIKYAGAPKPEATWMKDGAEIKVDGSHYRVSEAEAQYTLVIKDCKDDDKGLYKAVIENKYGRDESSAELKVVVTMCDEVPPIFVRELENVSVNESERAEFIAECKSLPEANVRWKRGEMVVADHARYEVSSDGGVHKLVIKEATEEDVGIYSIEASNPAGSAHSEAKLTVYAPPKFIDSLKDIFAVEGESVSFSVVVAGSPDPEILWKHNEEAVQISSEIQGRENGQVKVLIIDGVTKDHIGNYVCVAKNPYGQSSSQATLTIQDKPRFLQKPENAILRKRENAIFRAKITGYPEPAVTWSKSGVEVNSDDKILLTAVDGIYSLNIQDLGDDDVASYTCSAKNEHGEVSESADLTLIASSESSEKAAPSFLRKPQDVVTMEGEDVRIYARVIGQPEPEVRWVKTVKDLGSSLKIDNERCQQDGDMFTLFINKCSRDDEASYTCVATNPQGSVQESASLTILLPQAPTIEHIEDQKCCIGERVRFSVIVQGVPTPSVKWFRNDSTVEETDNVTIASFDKAHSLTIKEVTILDFAMYTIHAENSAGEANASAVLLEKVIAKPLRTGVSLEQLSPLEVQPGESIVLKTKVSINDDGSLPEIKWFKNDEPITSNRVEIEAHPDGSILLKVAFSEANDEGVYTVKARNEHGVAEASAPVKVFSTCTKVIKPPTFAQGLKPSKFVEGGVGRLDAKLNPNDDGSMPDVEWLKNGNPLTEADGVRFIKNPDGTVALEIPKCKPEDAGKYTLRVKNPDGGIAESSAPVEVSRNVPVFEIQLKGLNLTEGDELKLVCKVNSDTAITAKWFRDGVEVAPDPLVATKIEPDGSVLLTIASCIPGDAGKYRCEVTNQTGTSSSEANVSVKALKREKPIIIDGLKATAFDEDKPGKVEAKVGGFPKPDVHWLKDGKPITDPRIKIETKPDGTTILAIDKVKPEDAGEYSIVAKNDQGENKSSAPVTVNKKPSFLKPLEACTVHTSETAKLTSKVVGLPKPKIEWLKDGKPIKPDGNRIVAAEDDEGNCNLTIKDATPADAGNYAIKATNPSGEMKSEVPVEIIDDKAPTFLSPLKDQNVPEGGKLVLEARVTGSTALKIKWFHKGKPITEADDASTSFNGETARLEIPKTAMAHAGEYECKLLSPAGEKSSKANVKVLRPPKFIKPLLDTDVPLSMPLVLECEVLCDDEPEVAWTFRGAPIHDGSKYTITKINGRCKLFIANPSINDCGEYQCSAKNAAGQDSTACKGTIKEPAAAADSGEPPSFLKKLTDQEVTVGSTAKLIACIAGKPEPDVEWYKDGSNVALTDRHSFERDRNGIIRLVIQNLTERDFGEYRCEISNPHGKADCSCKLSEDSTDFKHLKKDNEKPAWKKLNYQLSEKPKPGLKKPVESNVSDDDDEHSDTDDFGFERPTFDGEKPSVVKYLRPDTGVPPATDAPDIIRMTDYDCTLRWKPSVPKGPRIPVTYRVEMCDHPGGAWKPYASGIKDTTTDVKGLRPGQDYQFRVLVESKHGLSEPSVPVTAHRSKLVEKEDRPEKEFIPKDIDLGHGLDKEGVAPYFVRKEEEVMFGVKGRPVSIEFWVYGLPHPQCTWFFKEQKIESGGRYEKLQDRNGQVLLCINRMQEDCEGVYTCKALNEHGEATKSIQVKLAEEPQFTKRLEYTTVLLRKSGVLSCRCIGKPYPHIRWYKDWQPIATSGRIQISWEEPDLCTMKLDDSIMRDAGLYSCKATNIAGDATCSATVIIEEEEELYDLSTYKAPRVVRSKTKPLSDYYDLGDELGRGTQGITYHAVARATGNSYAAKVMKHTDPQFRTWMKNEMDMMNQLAHPKLCRMWDVFESQDSMTLIMDLCGGGELLSNIIHRGGVTEGQIANFIRQTLQGLDYMHQRGIAHLGLTLGDLLVARVNADDIKISDFSLATRIHNDRNFIQEYGHPEYVAPELAKKEPATLASDMWSVGVITYILLSGVSPFLGEHDRETLSNIKDGKMNFLPEGFDGVSDDARDFVAKLMVFEPDGRLNVKQALNHPWLKMADLPDRGPKLSNLERLLDYQEKWRKWYANANCRTCFRRRTLESCFYDPSKMIYPPGEPSMFPETPARKQHVVPSFDNDRKKRGYDTENFKNESNYAQGPDTYLLQLRDTDFPLRLRQYMKVGVARSPSLAESLRGQHWGGSDIFARGQEREHIYPQVVIRERRKFYDMMDEEIDDEKKGGDDHKSIMLRLNKEVGAVGYIKNETDAVRNNAWRFRGVTREQAIGTLPFFREKIDDAVIMDNNNVSFHAVAVGIPAPQFTWFRNDCPLIPTSRIKIDTNEAAGISTLTLAPGMAYDAGVFKCVARNASGTAVCRARLRIGDIPGRPAAPRVVQATARQMYIEWNAPRQENNARTLYFTLEYKLATAAEWTKIPEKITNEFYILEDLIPATKYEFRVIATNLFGNSVTSDASKSVATEAADSTNKIKLSPTHSYQQVQTTDIAVGSAPVHDYSREQNPIELKTSDIKNDYNFSAELCSGRFSVVMSGTVKANNRLIAVKAVKNGRHEYDMLKGLVHRNIVYLEDAYQAGDVTMLVMERLSMNILAFLTLRNTYSEDQVSRIMKQVFDALEYLHFKGLVYCNVEPDSVCVTDGQSCIVKLVDFGSTHAVPKEGARIVVDCEPEYMAPEVVHGELVTYAADVWSAGVLMYILLSGLSPFLGQTEAETRENVTMVRFHFEHIYHECSSEATKFLIQVFKKCPMKRATIEECYENRWMLPSEYMLRKREACVFKSEKLTKFAQSYERAKRNRDNACQMLSSFGLNRITSPEA</sequence>
<proteinExistence type="inferred from homology"/>
<evidence type="ECO:0000259" key="13">
    <source>
        <dbReference type="PROSITE" id="PS50835"/>
    </source>
</evidence>
<dbReference type="PROSITE" id="PS50011">
    <property type="entry name" value="PROTEIN_KINASE_DOM"/>
    <property type="match status" value="2"/>
</dbReference>
<dbReference type="PANTHER" id="PTHR47633:SF3">
    <property type="entry name" value="STRIATED MUSCLE PREFERENTIALLY EXPRESSED PROTEIN KINASE"/>
    <property type="match status" value="1"/>
</dbReference>
<evidence type="ECO:0000256" key="4">
    <source>
        <dbReference type="ARBA" id="ARBA00022490"/>
    </source>
</evidence>
<feature type="compositionally biased region" description="Polar residues" evidence="9">
    <location>
        <begin position="581"/>
        <end position="594"/>
    </location>
</feature>
<feature type="domain" description="Ig-like" evidence="13">
    <location>
        <begin position="1520"/>
        <end position="1608"/>
    </location>
</feature>
<dbReference type="InParanoid" id="A0A7M7KCQ0"/>
<dbReference type="FunFam" id="2.60.40.10:FF:000032">
    <property type="entry name" value="palladin isoform X1"/>
    <property type="match status" value="3"/>
</dbReference>
<keyword evidence="16" id="KW-1185">Reference proteome</keyword>
<dbReference type="GO" id="GO:0040017">
    <property type="term" value="P:positive regulation of locomotion"/>
    <property type="evidence" value="ECO:0007669"/>
    <property type="project" value="UniProtKB-ARBA"/>
</dbReference>
<feature type="domain" description="Ig-like" evidence="13">
    <location>
        <begin position="945"/>
        <end position="1036"/>
    </location>
</feature>
<dbReference type="GO" id="GO:0045989">
    <property type="term" value="P:positive regulation of striated muscle contraction"/>
    <property type="evidence" value="ECO:0007669"/>
    <property type="project" value="UniProtKB-ARBA"/>
</dbReference>
<dbReference type="SMART" id="SM00409">
    <property type="entry name" value="IG"/>
    <property type="match status" value="24"/>
</dbReference>
<dbReference type="FunFam" id="2.60.40.10:FF:000345">
    <property type="entry name" value="Muscle M-line assembly protein unc-89"/>
    <property type="match status" value="5"/>
</dbReference>
<dbReference type="GO" id="GO:0030154">
    <property type="term" value="P:cell differentiation"/>
    <property type="evidence" value="ECO:0007669"/>
    <property type="project" value="UniProtKB-ARBA"/>
</dbReference>
<comment type="similarity">
    <text evidence="2">Belongs to the protein kinase superfamily. CAMK Ser/Thr protein kinase family.</text>
</comment>
<dbReference type="InterPro" id="IPR011009">
    <property type="entry name" value="Kinase-like_dom_sf"/>
</dbReference>
<evidence type="ECO:0000256" key="1">
    <source>
        <dbReference type="ARBA" id="ARBA00004161"/>
    </source>
</evidence>
<dbReference type="InterPro" id="IPR007110">
    <property type="entry name" value="Ig-like_dom"/>
</dbReference>
<evidence type="ECO:0000256" key="3">
    <source>
        <dbReference type="ARBA" id="ARBA00022443"/>
    </source>
</evidence>
<dbReference type="InterPro" id="IPR003598">
    <property type="entry name" value="Ig_sub2"/>
</dbReference>
<feature type="domain" description="Ig-like" evidence="13">
    <location>
        <begin position="1327"/>
        <end position="1416"/>
    </location>
</feature>
<feature type="domain" description="Ig-like" evidence="13">
    <location>
        <begin position="2303"/>
        <end position="2393"/>
    </location>
</feature>
<dbReference type="KEGG" id="vde:111251975"/>
<comment type="subcellular location">
    <subcellularLocation>
        <location evidence="1">Cytoplasm</location>
        <location evidence="1">Myofibril</location>
        <location evidence="1">Sarcomere</location>
        <location evidence="1">A band</location>
    </subcellularLocation>
</comment>
<dbReference type="SMART" id="SM00408">
    <property type="entry name" value="IGc2"/>
    <property type="match status" value="23"/>
</dbReference>
<dbReference type="CDD" id="cd00063">
    <property type="entry name" value="FN3"/>
    <property type="match status" value="2"/>
</dbReference>
<dbReference type="InterPro" id="IPR036028">
    <property type="entry name" value="SH3-like_dom_sf"/>
</dbReference>
<feature type="domain" description="Ig-like" evidence="13">
    <location>
        <begin position="2887"/>
        <end position="2977"/>
    </location>
</feature>
<feature type="domain" description="Ig-like" evidence="13">
    <location>
        <begin position="1906"/>
        <end position="2001"/>
    </location>
</feature>
<dbReference type="GO" id="GO:0031672">
    <property type="term" value="C:A band"/>
    <property type="evidence" value="ECO:0007669"/>
    <property type="project" value="UniProtKB-SubCell"/>
</dbReference>